<gene>
    <name evidence="4" type="ORF">GKD88_10295</name>
    <name evidence="3" type="ORF">GKE08_10495</name>
</gene>
<dbReference type="Gene3D" id="3.40.50.510">
    <property type="entry name" value="Phosphotransferase system, mannose-type IIA component"/>
    <property type="match status" value="1"/>
</dbReference>
<keyword evidence="6" id="KW-1185">Reference proteome</keyword>
<evidence type="ECO:0000313" key="4">
    <source>
        <dbReference type="EMBL" id="MSC33510.1"/>
    </source>
</evidence>
<reference evidence="5 6" key="1">
    <citation type="journal article" date="2019" name="Nat. Med.">
        <title>A library of human gut bacterial isolates paired with longitudinal multiomics data enables mechanistic microbiome research.</title>
        <authorList>
            <person name="Poyet M."/>
            <person name="Groussin M."/>
            <person name="Gibbons S.M."/>
            <person name="Avila-Pacheco J."/>
            <person name="Jiang X."/>
            <person name="Kearney S.M."/>
            <person name="Perrotta A.R."/>
            <person name="Berdy B."/>
            <person name="Zhao S."/>
            <person name="Lieberman T.D."/>
            <person name="Swanson P.K."/>
            <person name="Smith M."/>
            <person name="Roesemann S."/>
            <person name="Alexander J.E."/>
            <person name="Rich S.A."/>
            <person name="Livny J."/>
            <person name="Vlamakis H."/>
            <person name="Clish C."/>
            <person name="Bullock K."/>
            <person name="Deik A."/>
            <person name="Scott J."/>
            <person name="Pierce K.A."/>
            <person name="Xavier R.J."/>
            <person name="Alm E.J."/>
        </authorList>
    </citation>
    <scope>NUCLEOTIDE SEQUENCE [LARGE SCALE GENOMIC DNA]</scope>
    <source>
        <strain evidence="3 5">BIOML-A4</strain>
        <strain evidence="4 6">BIOML-A5</strain>
    </source>
</reference>
<dbReference type="Proteomes" id="UP000480929">
    <property type="component" value="Unassembled WGS sequence"/>
</dbReference>
<dbReference type="InterPro" id="IPR004701">
    <property type="entry name" value="PTS_EIIA_man-typ"/>
</dbReference>
<proteinExistence type="predicted"/>
<dbReference type="Proteomes" id="UP000433575">
    <property type="component" value="Unassembled WGS sequence"/>
</dbReference>
<keyword evidence="1" id="KW-0808">Transferase</keyword>
<dbReference type="PANTHER" id="PTHR33799:SF1">
    <property type="entry name" value="PTS SYSTEM MANNOSE-SPECIFIC EIIAB COMPONENT-RELATED"/>
    <property type="match status" value="1"/>
</dbReference>
<dbReference type="GO" id="GO:0009401">
    <property type="term" value="P:phosphoenolpyruvate-dependent sugar phosphotransferase system"/>
    <property type="evidence" value="ECO:0007669"/>
    <property type="project" value="InterPro"/>
</dbReference>
<comment type="caution">
    <text evidence="3">The sequence shown here is derived from an EMBL/GenBank/DDBJ whole genome shotgun (WGS) entry which is preliminary data.</text>
</comment>
<dbReference type="AlphaFoldDB" id="A0A6N7S800"/>
<dbReference type="InterPro" id="IPR051471">
    <property type="entry name" value="Bacterial_PTS_sugar_comp"/>
</dbReference>
<evidence type="ECO:0000256" key="1">
    <source>
        <dbReference type="ARBA" id="ARBA00022679"/>
    </source>
</evidence>
<dbReference type="EMBL" id="WKPI01000017">
    <property type="protein sequence ID" value="MSC33510.1"/>
    <property type="molecule type" value="Genomic_DNA"/>
</dbReference>
<protein>
    <recommendedName>
        <fullName evidence="2">PTS EIIA type-4 domain-containing protein</fullName>
    </recommendedName>
</protein>
<dbReference type="EMBL" id="WKPJ01000015">
    <property type="protein sequence ID" value="MSA89755.1"/>
    <property type="molecule type" value="Genomic_DNA"/>
</dbReference>
<feature type="domain" description="PTS EIIA type-4" evidence="2">
    <location>
        <begin position="1"/>
        <end position="119"/>
    </location>
</feature>
<accession>A0A6N7S800</accession>
<organism evidence="3 5">
    <name type="scientific">Holdemania massiliensis</name>
    <dbReference type="NCBI Taxonomy" id="1468449"/>
    <lineage>
        <taxon>Bacteria</taxon>
        <taxon>Bacillati</taxon>
        <taxon>Bacillota</taxon>
        <taxon>Erysipelotrichia</taxon>
        <taxon>Erysipelotrichales</taxon>
        <taxon>Erysipelotrichaceae</taxon>
        <taxon>Holdemania</taxon>
    </lineage>
</organism>
<dbReference type="RefSeq" id="WP_020224998.1">
    <property type="nucleotide sequence ID" value="NZ_CABKSC010000002.1"/>
</dbReference>
<evidence type="ECO:0000313" key="3">
    <source>
        <dbReference type="EMBL" id="MSA89755.1"/>
    </source>
</evidence>
<dbReference type="SUPFAM" id="SSF53062">
    <property type="entry name" value="PTS system fructose IIA component-like"/>
    <property type="match status" value="1"/>
</dbReference>
<dbReference type="GeneID" id="42456818"/>
<dbReference type="Pfam" id="PF03610">
    <property type="entry name" value="EIIA-man"/>
    <property type="match status" value="1"/>
</dbReference>
<evidence type="ECO:0000313" key="5">
    <source>
        <dbReference type="Proteomes" id="UP000433575"/>
    </source>
</evidence>
<dbReference type="GO" id="GO:0016740">
    <property type="term" value="F:transferase activity"/>
    <property type="evidence" value="ECO:0007669"/>
    <property type="project" value="UniProtKB-KW"/>
</dbReference>
<evidence type="ECO:0000313" key="6">
    <source>
        <dbReference type="Proteomes" id="UP000480929"/>
    </source>
</evidence>
<dbReference type="GO" id="GO:0016020">
    <property type="term" value="C:membrane"/>
    <property type="evidence" value="ECO:0007669"/>
    <property type="project" value="InterPro"/>
</dbReference>
<name>A0A6N7S800_9FIRM</name>
<dbReference type="PANTHER" id="PTHR33799">
    <property type="entry name" value="PTS PERMEASE-RELATED-RELATED"/>
    <property type="match status" value="1"/>
</dbReference>
<dbReference type="PROSITE" id="PS51096">
    <property type="entry name" value="PTS_EIIA_TYPE_4"/>
    <property type="match status" value="1"/>
</dbReference>
<dbReference type="OrthoDB" id="6578004at2"/>
<dbReference type="InterPro" id="IPR036662">
    <property type="entry name" value="PTS_EIIA_man-typ_sf"/>
</dbReference>
<evidence type="ECO:0000259" key="2">
    <source>
        <dbReference type="PROSITE" id="PS51096"/>
    </source>
</evidence>
<sequence>MNQFLIATHSTLAEGLVHAVHFFNSEATNVHYLNAYVEDNEFEKALRAKLDEIPDGNLVVLTDLAGGSVNQIAARLMQEKPFILVTGINFPLVLEMIYQSEDITADLAAEIVERAKAEMLCMNTLSSETSEEADEDDEL</sequence>